<reference evidence="2 3" key="1">
    <citation type="submission" date="2019-01" db="EMBL/GenBank/DDBJ databases">
        <title>Genome sequencing of strain FW100M-8.</title>
        <authorList>
            <person name="Heo J."/>
            <person name="Kim S.-J."/>
            <person name="Kim J.-S."/>
            <person name="Hong S.-B."/>
            <person name="Kwon S.-W."/>
        </authorList>
    </citation>
    <scope>NUCLEOTIDE SEQUENCE [LARGE SCALE GENOMIC DNA]</scope>
    <source>
        <strain evidence="2 3">FW100M-8</strain>
    </source>
</reference>
<feature type="transmembrane region" description="Helical" evidence="1">
    <location>
        <begin position="159"/>
        <end position="179"/>
    </location>
</feature>
<keyword evidence="1" id="KW-0472">Membrane</keyword>
<dbReference type="AlphaFoldDB" id="A0A4P6FGD1"/>
<sequence>MPASLLGSVATGVCEADVPWIYFHVALDDPDQQSTSREAFLVFTDGTNTERIALGEIDPVTGVLDDRVLWPGASVDGAGNPTGWPGWTQDASGEWVETTGNFAWTRSLTTATIEVNPDLAVDVSYPPATPECVSGPRGGGDGEARAAGLASTGFNGTPFAIGAGIIVLAGIAFVVISVVRKRKRA</sequence>
<evidence type="ECO:0000313" key="2">
    <source>
        <dbReference type="EMBL" id="QAY75054.1"/>
    </source>
</evidence>
<accession>A0A4P6FGD1</accession>
<dbReference type="Proteomes" id="UP000291259">
    <property type="component" value="Chromosome"/>
</dbReference>
<proteinExistence type="predicted"/>
<keyword evidence="1" id="KW-1133">Transmembrane helix</keyword>
<keyword evidence="1" id="KW-0812">Transmembrane</keyword>
<dbReference type="OrthoDB" id="3783029at2"/>
<dbReference type="EMBL" id="CP035491">
    <property type="protein sequence ID" value="QAY75054.1"/>
    <property type="molecule type" value="Genomic_DNA"/>
</dbReference>
<evidence type="ECO:0000313" key="3">
    <source>
        <dbReference type="Proteomes" id="UP000291259"/>
    </source>
</evidence>
<evidence type="ECO:0000256" key="1">
    <source>
        <dbReference type="SAM" id="Phobius"/>
    </source>
</evidence>
<organism evidence="2 3">
    <name type="scientific">Agromyces protaetiae</name>
    <dbReference type="NCBI Taxonomy" id="2509455"/>
    <lineage>
        <taxon>Bacteria</taxon>
        <taxon>Bacillati</taxon>
        <taxon>Actinomycetota</taxon>
        <taxon>Actinomycetes</taxon>
        <taxon>Micrococcales</taxon>
        <taxon>Microbacteriaceae</taxon>
        <taxon>Agromyces</taxon>
    </lineage>
</organism>
<gene>
    <name evidence="2" type="ORF">ET445_14830</name>
</gene>
<keyword evidence="3" id="KW-1185">Reference proteome</keyword>
<name>A0A4P6FGD1_9MICO</name>
<dbReference type="KEGG" id="agf:ET445_14830"/>
<protein>
    <submittedName>
        <fullName evidence="2">Cell wall protein</fullName>
    </submittedName>
</protein>